<dbReference type="AlphaFoldDB" id="A0AAX3G0Y6"/>
<evidence type="ECO:0000256" key="1">
    <source>
        <dbReference type="ARBA" id="ARBA00022801"/>
    </source>
</evidence>
<evidence type="ECO:0000256" key="2">
    <source>
        <dbReference type="PIRSR" id="PIRSR005962-1"/>
    </source>
</evidence>
<dbReference type="EMBL" id="LR134334">
    <property type="protein sequence ID" value="VEF76714.1"/>
    <property type="molecule type" value="Genomic_DNA"/>
</dbReference>
<dbReference type="InterPro" id="IPR017439">
    <property type="entry name" value="Amidohydrolase"/>
</dbReference>
<protein>
    <submittedName>
        <fullName evidence="4">Peptidase M20D, amidohydrolase</fullName>
        <ecNumber evidence="4">3.-.-.-</ecNumber>
        <ecNumber evidence="4">3.5.1.32</ecNumber>
    </submittedName>
</protein>
<dbReference type="GO" id="GO:0050118">
    <property type="term" value="F:N-acetyldiaminopimelate deacetylase activity"/>
    <property type="evidence" value="ECO:0007669"/>
    <property type="project" value="UniProtKB-ARBA"/>
</dbReference>
<dbReference type="CDD" id="cd05666">
    <property type="entry name" value="M20_Acy1-like"/>
    <property type="match status" value="1"/>
</dbReference>
<feature type="binding site" evidence="2">
    <location>
        <position position="107"/>
    </location>
    <ligand>
        <name>Mn(2+)</name>
        <dbReference type="ChEBI" id="CHEBI:29035"/>
        <label>2</label>
    </ligand>
</feature>
<evidence type="ECO:0000313" key="5">
    <source>
        <dbReference type="Proteomes" id="UP000277437"/>
    </source>
</evidence>
<evidence type="ECO:0000313" key="4">
    <source>
        <dbReference type="EMBL" id="VEF76714.1"/>
    </source>
</evidence>
<dbReference type="SUPFAM" id="SSF55031">
    <property type="entry name" value="Bacterial exopeptidase dimerisation domain"/>
    <property type="match status" value="1"/>
</dbReference>
<feature type="domain" description="Peptidase M20 dimerisation" evidence="3">
    <location>
        <begin position="191"/>
        <end position="284"/>
    </location>
</feature>
<feature type="binding site" evidence="2">
    <location>
        <position position="140"/>
    </location>
    <ligand>
        <name>Mn(2+)</name>
        <dbReference type="ChEBI" id="CHEBI:29035"/>
        <label>2</label>
    </ligand>
</feature>
<dbReference type="Gene3D" id="3.40.630.10">
    <property type="entry name" value="Zn peptidases"/>
    <property type="match status" value="1"/>
</dbReference>
<dbReference type="EC" id="3.-.-.-" evidence="4"/>
<comment type="cofactor">
    <cofactor evidence="2">
        <name>Mn(2+)</name>
        <dbReference type="ChEBI" id="CHEBI:29035"/>
    </cofactor>
    <text evidence="2">The Mn(2+) ion enhances activity.</text>
</comment>
<dbReference type="GO" id="GO:0047980">
    <property type="term" value="F:hippurate hydrolase activity"/>
    <property type="evidence" value="ECO:0007669"/>
    <property type="project" value="UniProtKB-EC"/>
</dbReference>
<accession>A0AAX3G0Y6</accession>
<dbReference type="GO" id="GO:0019877">
    <property type="term" value="P:diaminopimelate biosynthetic process"/>
    <property type="evidence" value="ECO:0007669"/>
    <property type="project" value="UniProtKB-ARBA"/>
</dbReference>
<dbReference type="EC" id="3.5.1.32" evidence="4"/>
<organism evidence="4 5">
    <name type="scientific">Pseudomonas chlororaphis</name>
    <dbReference type="NCBI Taxonomy" id="587753"/>
    <lineage>
        <taxon>Bacteria</taxon>
        <taxon>Pseudomonadati</taxon>
        <taxon>Pseudomonadota</taxon>
        <taxon>Gammaproteobacteria</taxon>
        <taxon>Pseudomonadales</taxon>
        <taxon>Pseudomonadaceae</taxon>
        <taxon>Pseudomonas</taxon>
    </lineage>
</organism>
<dbReference type="RefSeq" id="WP_124323638.1">
    <property type="nucleotide sequence ID" value="NZ_CP118137.1"/>
</dbReference>
<dbReference type="InterPro" id="IPR036264">
    <property type="entry name" value="Bact_exopeptidase_dim_dom"/>
</dbReference>
<dbReference type="PANTHER" id="PTHR11014">
    <property type="entry name" value="PEPTIDASE M20 FAMILY MEMBER"/>
    <property type="match status" value="1"/>
</dbReference>
<proteinExistence type="predicted"/>
<dbReference type="Pfam" id="PF07687">
    <property type="entry name" value="M20_dimer"/>
    <property type="match status" value="1"/>
</dbReference>
<reference evidence="4 5" key="1">
    <citation type="submission" date="2018-12" db="EMBL/GenBank/DDBJ databases">
        <authorList>
            <consortium name="Pathogen Informatics"/>
        </authorList>
    </citation>
    <scope>NUCLEOTIDE SEQUENCE [LARGE SCALE GENOMIC DNA]</scope>
    <source>
        <strain evidence="4 5">NCTC7357</strain>
    </source>
</reference>
<dbReference type="SUPFAM" id="SSF53187">
    <property type="entry name" value="Zn-dependent exopeptidases"/>
    <property type="match status" value="1"/>
</dbReference>
<feature type="binding site" evidence="2">
    <location>
        <position position="166"/>
    </location>
    <ligand>
        <name>Mn(2+)</name>
        <dbReference type="ChEBI" id="CHEBI:29035"/>
        <label>2</label>
    </ligand>
</feature>
<dbReference type="NCBIfam" id="TIGR01891">
    <property type="entry name" value="amidohydrolases"/>
    <property type="match status" value="1"/>
</dbReference>
<gene>
    <name evidence="4" type="primary">yxeP_2</name>
    <name evidence="4" type="ORF">NCTC7357_05090</name>
</gene>
<dbReference type="InterPro" id="IPR002933">
    <property type="entry name" value="Peptidase_M20"/>
</dbReference>
<feature type="binding site" evidence="2">
    <location>
        <position position="362"/>
    </location>
    <ligand>
        <name>Mn(2+)</name>
        <dbReference type="ChEBI" id="CHEBI:29035"/>
        <label>2</label>
    </ligand>
</feature>
<dbReference type="InterPro" id="IPR011650">
    <property type="entry name" value="Peptidase_M20_dimer"/>
</dbReference>
<dbReference type="FunFam" id="3.30.70.360:FF:000001">
    <property type="entry name" value="N-acetyldiaminopimelate deacetylase"/>
    <property type="match status" value="1"/>
</dbReference>
<keyword evidence="2" id="KW-0479">Metal-binding</keyword>
<name>A0AAX3G0Y6_9PSED</name>
<dbReference type="PANTHER" id="PTHR11014:SF63">
    <property type="entry name" value="METALLOPEPTIDASE, PUTATIVE (AFU_ORTHOLOGUE AFUA_6G09600)-RELATED"/>
    <property type="match status" value="1"/>
</dbReference>
<dbReference type="GO" id="GO:0046872">
    <property type="term" value="F:metal ion binding"/>
    <property type="evidence" value="ECO:0007669"/>
    <property type="project" value="UniProtKB-KW"/>
</dbReference>
<feature type="binding site" evidence="2">
    <location>
        <position position="105"/>
    </location>
    <ligand>
        <name>Mn(2+)</name>
        <dbReference type="ChEBI" id="CHEBI:29035"/>
        <label>2</label>
    </ligand>
</feature>
<keyword evidence="2" id="KW-0464">Manganese</keyword>
<evidence type="ECO:0000259" key="3">
    <source>
        <dbReference type="Pfam" id="PF07687"/>
    </source>
</evidence>
<dbReference type="Proteomes" id="UP000277437">
    <property type="component" value="Chromosome"/>
</dbReference>
<dbReference type="Pfam" id="PF01546">
    <property type="entry name" value="Peptidase_M20"/>
    <property type="match status" value="1"/>
</dbReference>
<dbReference type="PIRSF" id="PIRSF005962">
    <property type="entry name" value="Pept_M20D_amidohydro"/>
    <property type="match status" value="1"/>
</dbReference>
<dbReference type="Gene3D" id="3.30.70.360">
    <property type="match status" value="1"/>
</dbReference>
<sequence>MTRFPHIFAWLDDVASDLRAVRQDIHAHPELGFEENRTSALVARSLQEWGYEVHSGIGKTGVVGVLRNGSSPRRLGLRADMDALPIIENSGVAYSSRHSGCMHACGHDGHTAMLLGAARYLAATRQFDGTLTLIFQPAEEGQGGAEAMLADGLLERFPCDALFGMHNMPGLPAGHLGFREGPMMASQDLLTVTLEGVGGHGSMPHLTVDPLVAAASVVMALQTVVARNIDAQEAAVVTVGALQAGEAANVIPQQALLRLSLRALNAPVREQMLERVRAIIHTQAQSFGCSASIEHRPAYPVLVNSPEQTEFARQVGVALLGEQAVDGNTRKLMGSEDFAWMLQSCPGSYLFIGNGLSRPMVHNPGYDFNDDILLTGAAYWAALAESWLEPA</sequence>
<keyword evidence="1 4" id="KW-0378">Hydrolase</keyword>